<gene>
    <name evidence="1" type="ORF">J7337_009367</name>
</gene>
<dbReference type="Proteomes" id="UP000827133">
    <property type="component" value="Unassembled WGS sequence"/>
</dbReference>
<keyword evidence="2" id="KW-1185">Reference proteome</keyword>
<dbReference type="RefSeq" id="XP_044677559.1">
    <property type="nucleotide sequence ID" value="XM_044826965.1"/>
</dbReference>
<name>A0A9P8IM72_9HYPO</name>
<protein>
    <submittedName>
        <fullName evidence="1">Uncharacterized protein</fullName>
    </submittedName>
</protein>
<accession>A0A9P8IM72</accession>
<proteinExistence type="predicted"/>
<sequence>MVSTDVSSVSKTLGDLIENVMNFLSNTATVSWKNLSEDGDLDVSAANTPMILTWSFNVASARYSAEGLTDFSISEAELSPEEI</sequence>
<dbReference type="EMBL" id="JAHBCI010000007">
    <property type="protein sequence ID" value="KAG9498559.1"/>
    <property type="molecule type" value="Genomic_DNA"/>
</dbReference>
<dbReference type="GeneID" id="68317223"/>
<evidence type="ECO:0000313" key="1">
    <source>
        <dbReference type="EMBL" id="KAG9498559.1"/>
    </source>
</evidence>
<organism evidence="1 2">
    <name type="scientific">Fusarium musae</name>
    <dbReference type="NCBI Taxonomy" id="1042133"/>
    <lineage>
        <taxon>Eukaryota</taxon>
        <taxon>Fungi</taxon>
        <taxon>Dikarya</taxon>
        <taxon>Ascomycota</taxon>
        <taxon>Pezizomycotina</taxon>
        <taxon>Sordariomycetes</taxon>
        <taxon>Hypocreomycetidae</taxon>
        <taxon>Hypocreales</taxon>
        <taxon>Nectriaceae</taxon>
        <taxon>Fusarium</taxon>
    </lineage>
</organism>
<dbReference type="AlphaFoldDB" id="A0A9P8IM72"/>
<evidence type="ECO:0000313" key="2">
    <source>
        <dbReference type="Proteomes" id="UP000827133"/>
    </source>
</evidence>
<reference evidence="1" key="1">
    <citation type="journal article" date="2021" name="Mol. Plant Microbe Interact.">
        <title>Telomere to telomere genome assembly of Fusarium musae F31, causal agent of crown rot disease of banana.</title>
        <authorList>
            <person name="Degradi L."/>
            <person name="Tava V."/>
            <person name="Kunova A."/>
            <person name="Cortesi P."/>
            <person name="Saracchi M."/>
            <person name="Pasquali M."/>
        </authorList>
    </citation>
    <scope>NUCLEOTIDE SEQUENCE</scope>
    <source>
        <strain evidence="1">F31</strain>
    </source>
</reference>
<dbReference type="KEGG" id="fmu:J7337_009367"/>
<comment type="caution">
    <text evidence="1">The sequence shown here is derived from an EMBL/GenBank/DDBJ whole genome shotgun (WGS) entry which is preliminary data.</text>
</comment>